<dbReference type="SUPFAM" id="SSF161098">
    <property type="entry name" value="MetI-like"/>
    <property type="match status" value="1"/>
</dbReference>
<evidence type="ECO:0000256" key="2">
    <source>
        <dbReference type="ARBA" id="ARBA00022448"/>
    </source>
</evidence>
<feature type="transmembrane region" description="Helical" evidence="7">
    <location>
        <begin position="108"/>
        <end position="129"/>
    </location>
</feature>
<reference evidence="9 10" key="1">
    <citation type="submission" date="2020-03" db="EMBL/GenBank/DDBJ databases">
        <title>Whole genome shotgun sequence of Phytohabitans houttuyneae NBRC 108639.</title>
        <authorList>
            <person name="Komaki H."/>
            <person name="Tamura T."/>
        </authorList>
    </citation>
    <scope>NUCLEOTIDE SEQUENCE [LARGE SCALE GENOMIC DNA]</scope>
    <source>
        <strain evidence="9 10">NBRC 108639</strain>
    </source>
</reference>
<reference evidence="9 10" key="2">
    <citation type="submission" date="2020-03" db="EMBL/GenBank/DDBJ databases">
        <authorList>
            <person name="Ichikawa N."/>
            <person name="Kimura A."/>
            <person name="Kitahashi Y."/>
            <person name="Uohara A."/>
        </authorList>
    </citation>
    <scope>NUCLEOTIDE SEQUENCE [LARGE SCALE GENOMIC DNA]</scope>
    <source>
        <strain evidence="9 10">NBRC 108639</strain>
    </source>
</reference>
<evidence type="ECO:0000256" key="5">
    <source>
        <dbReference type="ARBA" id="ARBA00022989"/>
    </source>
</evidence>
<name>A0A6V8KIT8_9ACTN</name>
<evidence type="ECO:0000259" key="8">
    <source>
        <dbReference type="PROSITE" id="PS50928"/>
    </source>
</evidence>
<evidence type="ECO:0000313" key="10">
    <source>
        <dbReference type="Proteomes" id="UP000482800"/>
    </source>
</evidence>
<feature type="transmembrane region" description="Helical" evidence="7">
    <location>
        <begin position="78"/>
        <end position="101"/>
    </location>
</feature>
<evidence type="ECO:0000256" key="7">
    <source>
        <dbReference type="RuleBase" id="RU363032"/>
    </source>
</evidence>
<feature type="transmembrane region" description="Helical" evidence="7">
    <location>
        <begin position="21"/>
        <end position="40"/>
    </location>
</feature>
<evidence type="ECO:0000256" key="3">
    <source>
        <dbReference type="ARBA" id="ARBA00022475"/>
    </source>
</evidence>
<keyword evidence="5 7" id="KW-1133">Transmembrane helix</keyword>
<dbReference type="RefSeq" id="WP_173062735.1">
    <property type="nucleotide sequence ID" value="NZ_BAABGO010000016.1"/>
</dbReference>
<dbReference type="GO" id="GO:0055085">
    <property type="term" value="P:transmembrane transport"/>
    <property type="evidence" value="ECO:0007669"/>
    <property type="project" value="InterPro"/>
</dbReference>
<comment type="caution">
    <text evidence="9">The sequence shown here is derived from an EMBL/GenBank/DDBJ whole genome shotgun (WGS) entry which is preliminary data.</text>
</comment>
<feature type="transmembrane region" description="Helical" evidence="7">
    <location>
        <begin position="190"/>
        <end position="210"/>
    </location>
</feature>
<keyword evidence="4 7" id="KW-0812">Transmembrane</keyword>
<comment type="similarity">
    <text evidence="7">Belongs to the binding-protein-dependent transport system permease family.</text>
</comment>
<feature type="transmembrane region" description="Helical" evidence="7">
    <location>
        <begin position="247"/>
        <end position="269"/>
    </location>
</feature>
<feature type="domain" description="ABC transmembrane type-1" evidence="8">
    <location>
        <begin position="73"/>
        <end position="264"/>
    </location>
</feature>
<protein>
    <submittedName>
        <fullName evidence="9">Sugar ABC transporter permease</fullName>
    </submittedName>
</protein>
<keyword evidence="10" id="KW-1185">Reference proteome</keyword>
<dbReference type="PROSITE" id="PS50928">
    <property type="entry name" value="ABC_TM1"/>
    <property type="match status" value="1"/>
</dbReference>
<comment type="subcellular location">
    <subcellularLocation>
        <location evidence="1 7">Cell membrane</location>
        <topology evidence="1 7">Multi-pass membrane protein</topology>
    </subcellularLocation>
</comment>
<dbReference type="Gene3D" id="1.10.3720.10">
    <property type="entry name" value="MetI-like"/>
    <property type="match status" value="1"/>
</dbReference>
<evidence type="ECO:0000256" key="1">
    <source>
        <dbReference type="ARBA" id="ARBA00004651"/>
    </source>
</evidence>
<dbReference type="InterPro" id="IPR035906">
    <property type="entry name" value="MetI-like_sf"/>
</dbReference>
<proteinExistence type="inferred from homology"/>
<dbReference type="EMBL" id="BLPF01000002">
    <property type="protein sequence ID" value="GFJ82348.1"/>
    <property type="molecule type" value="Genomic_DNA"/>
</dbReference>
<dbReference type="AlphaFoldDB" id="A0A6V8KIT8"/>
<organism evidence="9 10">
    <name type="scientific">Phytohabitans houttuyneae</name>
    <dbReference type="NCBI Taxonomy" id="1076126"/>
    <lineage>
        <taxon>Bacteria</taxon>
        <taxon>Bacillati</taxon>
        <taxon>Actinomycetota</taxon>
        <taxon>Actinomycetes</taxon>
        <taxon>Micromonosporales</taxon>
        <taxon>Micromonosporaceae</taxon>
    </lineage>
</organism>
<dbReference type="Pfam" id="PF00528">
    <property type="entry name" value="BPD_transp_1"/>
    <property type="match status" value="1"/>
</dbReference>
<evidence type="ECO:0000313" key="9">
    <source>
        <dbReference type="EMBL" id="GFJ82348.1"/>
    </source>
</evidence>
<sequence>MSPTTTSRAARDRLAWSHLALLPLAVLWLLPIALLLNGALRTSTADIFSVTPSGLTLENLIAVWRETDLLRMFVNSTVVTIASVVAVVVLGSLAGFGLAFYRFRGSGIVLLILLSGIMLAPAAIIVPLYELILDLGLLNTYPALVGPYTALGLAASVLLYRNAFLALPNELREAASLDGAGSFRIYLRMYLPLARTATVTIAILQGLAAWNDYILALLFMTDGKHETVQLAFIAFQGQYFSSLPKQFAVMAIVMLPVLIIFLVAQRAFVSGLSAGAVK</sequence>
<dbReference type="CDD" id="cd06261">
    <property type="entry name" value="TM_PBP2"/>
    <property type="match status" value="1"/>
</dbReference>
<gene>
    <name evidence="9" type="ORF">Phou_065280</name>
</gene>
<accession>A0A6V8KIT8</accession>
<evidence type="ECO:0000256" key="6">
    <source>
        <dbReference type="ARBA" id="ARBA00023136"/>
    </source>
</evidence>
<keyword evidence="6 7" id="KW-0472">Membrane</keyword>
<dbReference type="PANTHER" id="PTHR43744">
    <property type="entry name" value="ABC TRANSPORTER PERMEASE PROTEIN MG189-RELATED-RELATED"/>
    <property type="match status" value="1"/>
</dbReference>
<dbReference type="GO" id="GO:0005886">
    <property type="term" value="C:plasma membrane"/>
    <property type="evidence" value="ECO:0007669"/>
    <property type="project" value="UniProtKB-SubCell"/>
</dbReference>
<feature type="transmembrane region" description="Helical" evidence="7">
    <location>
        <begin position="141"/>
        <end position="160"/>
    </location>
</feature>
<dbReference type="Proteomes" id="UP000482800">
    <property type="component" value="Unassembled WGS sequence"/>
</dbReference>
<keyword evidence="2 7" id="KW-0813">Transport</keyword>
<evidence type="ECO:0000256" key="4">
    <source>
        <dbReference type="ARBA" id="ARBA00022692"/>
    </source>
</evidence>
<dbReference type="PANTHER" id="PTHR43744:SF3">
    <property type="entry name" value="LACTOSE TRANSPORT SYSTEM PERMEASE PROTEIN LACG"/>
    <property type="match status" value="1"/>
</dbReference>
<keyword evidence="3" id="KW-1003">Cell membrane</keyword>
<dbReference type="InterPro" id="IPR000515">
    <property type="entry name" value="MetI-like"/>
</dbReference>